<dbReference type="EMBL" id="JACRWE010000002">
    <property type="protein sequence ID" value="MBC5996351.1"/>
    <property type="molecule type" value="Genomic_DNA"/>
</dbReference>
<proteinExistence type="predicted"/>
<keyword evidence="2" id="KW-1185">Reference proteome</keyword>
<organism evidence="1 2">
    <name type="scientific">Romboutsia faecis</name>
    <dbReference type="NCBI Taxonomy" id="2764597"/>
    <lineage>
        <taxon>Bacteria</taxon>
        <taxon>Bacillati</taxon>
        <taxon>Bacillota</taxon>
        <taxon>Clostridia</taxon>
        <taxon>Peptostreptococcales</taxon>
        <taxon>Peptostreptococcaceae</taxon>
        <taxon>Romboutsia</taxon>
    </lineage>
</organism>
<sequence length="71" mass="8545">MSFDYKKLKGRIKEYYDTQDNFAKALNIGRTGLSLRLNNRMDFTQKEINRAYVLLDLSKEEIPEYFFKQKV</sequence>
<reference evidence="1 2" key="1">
    <citation type="submission" date="2020-08" db="EMBL/GenBank/DDBJ databases">
        <authorList>
            <person name="Liu C."/>
            <person name="Sun Q."/>
        </authorList>
    </citation>
    <scope>NUCLEOTIDE SEQUENCE [LARGE SCALE GENOMIC DNA]</scope>
    <source>
        <strain evidence="1 2">NSJ-18</strain>
    </source>
</reference>
<comment type="caution">
    <text evidence="1">The sequence shown here is derived from an EMBL/GenBank/DDBJ whole genome shotgun (WGS) entry which is preliminary data.</text>
</comment>
<name>A0ABR7JP27_9FIRM</name>
<protein>
    <submittedName>
        <fullName evidence="1">DUF739 family protein</fullName>
    </submittedName>
</protein>
<accession>A0ABR7JP27</accession>
<dbReference type="Pfam" id="PF05339">
    <property type="entry name" value="DUF739"/>
    <property type="match status" value="1"/>
</dbReference>
<evidence type="ECO:0000313" key="2">
    <source>
        <dbReference type="Proteomes" id="UP000609849"/>
    </source>
</evidence>
<gene>
    <name evidence="1" type="ORF">H8923_06215</name>
</gene>
<dbReference type="RefSeq" id="WP_153972020.1">
    <property type="nucleotide sequence ID" value="NZ_JACRWE010000002.1"/>
</dbReference>
<dbReference type="Proteomes" id="UP000609849">
    <property type="component" value="Unassembled WGS sequence"/>
</dbReference>
<dbReference type="InterPro" id="IPR008003">
    <property type="entry name" value="DUF739"/>
</dbReference>
<evidence type="ECO:0000313" key="1">
    <source>
        <dbReference type="EMBL" id="MBC5996351.1"/>
    </source>
</evidence>